<evidence type="ECO:0000313" key="9">
    <source>
        <dbReference type="Proteomes" id="UP000285138"/>
    </source>
</evidence>
<accession>A0A424YHP7</accession>
<evidence type="ECO:0000256" key="1">
    <source>
        <dbReference type="ARBA" id="ARBA00022475"/>
    </source>
</evidence>
<sequence>MYQSKACFLPGSGVEKLSGTSKVWRFLLNIFILGLLVFFLVSFQLTREVLPATGSGEEEVMVEIPQGATSAEVAGILQEEEVVRNQIAFSLYANYMGYAHKLQAGKYEFSPGMTLKEIMDKLARGEVVIDSITVTIPEGLHKEQVAQRLEDHDVTRAESFLECAREEFFDFWFLQEGEGEGGNSSLEGYLFPDTYQIQVEWEDREIIELLLNRFDEVFDDSYQDRAEELGLAVHEVVTLASIIEREAMVKEEQPLVSAVFHRRLERDMLLQSCATVQYVLGEVKPVLTYQDLEVESPYNTYTNYGLPPGPIASPGKGALEAALYPADTKYLYFVLKGDGSGEHYFSETLGEHLDYRDKANRERAERNQDNPEN</sequence>
<dbReference type="PANTHER" id="PTHR30518:SF2">
    <property type="entry name" value="ENDOLYTIC MUREIN TRANSGLYCOSYLASE"/>
    <property type="match status" value="1"/>
</dbReference>
<protein>
    <recommendedName>
        <fullName evidence="7">Endolytic murein transglycosylase</fullName>
        <ecNumber evidence="7">4.2.2.29</ecNumber>
    </recommendedName>
    <alternativeName>
        <fullName evidence="7">Peptidoglycan lytic transglycosylase</fullName>
    </alternativeName>
    <alternativeName>
        <fullName evidence="7">Peptidoglycan polymerization terminase</fullName>
    </alternativeName>
</protein>
<dbReference type="NCBIfam" id="TIGR00247">
    <property type="entry name" value="endolytic transglycosylase MltG"/>
    <property type="match status" value="1"/>
</dbReference>
<dbReference type="GO" id="GO:0005886">
    <property type="term" value="C:plasma membrane"/>
    <property type="evidence" value="ECO:0007669"/>
    <property type="project" value="UniProtKB-SubCell"/>
</dbReference>
<dbReference type="InterPro" id="IPR003770">
    <property type="entry name" value="MLTG-like"/>
</dbReference>
<comment type="similarity">
    <text evidence="7">Belongs to the transglycosylase MltG family.</text>
</comment>
<dbReference type="EMBL" id="QZAA01000055">
    <property type="protein sequence ID" value="RQD77762.1"/>
    <property type="molecule type" value="Genomic_DNA"/>
</dbReference>
<dbReference type="EC" id="4.2.2.29" evidence="7"/>
<evidence type="ECO:0000256" key="4">
    <source>
        <dbReference type="ARBA" id="ARBA00023136"/>
    </source>
</evidence>
<dbReference type="GO" id="GO:0008932">
    <property type="term" value="F:lytic endotransglycosylase activity"/>
    <property type="evidence" value="ECO:0007669"/>
    <property type="project" value="UniProtKB-UniRule"/>
</dbReference>
<dbReference type="GO" id="GO:0071555">
    <property type="term" value="P:cell wall organization"/>
    <property type="evidence" value="ECO:0007669"/>
    <property type="project" value="UniProtKB-KW"/>
</dbReference>
<evidence type="ECO:0000256" key="6">
    <source>
        <dbReference type="ARBA" id="ARBA00023316"/>
    </source>
</evidence>
<evidence type="ECO:0000256" key="2">
    <source>
        <dbReference type="ARBA" id="ARBA00022692"/>
    </source>
</evidence>
<dbReference type="Proteomes" id="UP000285138">
    <property type="component" value="Unassembled WGS sequence"/>
</dbReference>
<dbReference type="Gene3D" id="3.30.160.60">
    <property type="entry name" value="Classic Zinc Finger"/>
    <property type="match status" value="1"/>
</dbReference>
<comment type="subcellular location">
    <subcellularLocation>
        <location evidence="7">Cell membrane</location>
        <topology evidence="7">Single-pass membrane protein</topology>
    </subcellularLocation>
</comment>
<organism evidence="8 9">
    <name type="scientific">Candidatus Syntrophonatronum acetioxidans</name>
    <dbReference type="NCBI Taxonomy" id="1795816"/>
    <lineage>
        <taxon>Bacteria</taxon>
        <taxon>Bacillati</taxon>
        <taxon>Bacillota</taxon>
        <taxon>Clostridia</taxon>
        <taxon>Eubacteriales</taxon>
        <taxon>Syntrophomonadaceae</taxon>
        <taxon>Candidatus Syntrophonatronum</taxon>
    </lineage>
</organism>
<keyword evidence="3 7" id="KW-1133">Transmembrane helix</keyword>
<evidence type="ECO:0000256" key="3">
    <source>
        <dbReference type="ARBA" id="ARBA00022989"/>
    </source>
</evidence>
<dbReference type="CDD" id="cd08010">
    <property type="entry name" value="MltG_like"/>
    <property type="match status" value="1"/>
</dbReference>
<keyword evidence="2 7" id="KW-0812">Transmembrane</keyword>
<reference evidence="8 9" key="1">
    <citation type="submission" date="2018-08" db="EMBL/GenBank/DDBJ databases">
        <title>The metabolism and importance of syntrophic acetate oxidation coupled to methane or sulfide production in haloalkaline environments.</title>
        <authorList>
            <person name="Timmers P.H.A."/>
            <person name="Vavourakis C.D."/>
            <person name="Sorokin D.Y."/>
            <person name="Sinninghe Damste J.S."/>
            <person name="Muyzer G."/>
            <person name="Stams A.J.M."/>
            <person name="Plugge C.M."/>
        </authorList>
    </citation>
    <scope>NUCLEOTIDE SEQUENCE [LARGE SCALE GENOMIC DNA]</scope>
    <source>
        <strain evidence="8">MSAO_Bac1</strain>
    </source>
</reference>
<feature type="transmembrane region" description="Helical" evidence="7">
    <location>
        <begin position="26"/>
        <end position="45"/>
    </location>
</feature>
<dbReference type="PANTHER" id="PTHR30518">
    <property type="entry name" value="ENDOLYTIC MUREIN TRANSGLYCOSYLASE"/>
    <property type="match status" value="1"/>
</dbReference>
<dbReference type="Gene3D" id="3.30.1490.480">
    <property type="entry name" value="Endolytic murein transglycosylase"/>
    <property type="match status" value="1"/>
</dbReference>
<proteinExistence type="inferred from homology"/>
<keyword evidence="1 7" id="KW-1003">Cell membrane</keyword>
<evidence type="ECO:0000313" key="8">
    <source>
        <dbReference type="EMBL" id="RQD77762.1"/>
    </source>
</evidence>
<comment type="caution">
    <text evidence="8">The sequence shown here is derived from an EMBL/GenBank/DDBJ whole genome shotgun (WGS) entry which is preliminary data.</text>
</comment>
<evidence type="ECO:0000256" key="7">
    <source>
        <dbReference type="HAMAP-Rule" id="MF_02065"/>
    </source>
</evidence>
<feature type="site" description="Important for catalytic activity" evidence="7">
    <location>
        <position position="246"/>
    </location>
</feature>
<gene>
    <name evidence="7 8" type="primary">mltG</name>
    <name evidence="8" type="ORF">D5R97_01755</name>
</gene>
<keyword evidence="4 7" id="KW-0472">Membrane</keyword>
<dbReference type="Pfam" id="PF02618">
    <property type="entry name" value="YceG"/>
    <property type="match status" value="1"/>
</dbReference>
<keyword evidence="6 7" id="KW-0961">Cell wall biogenesis/degradation</keyword>
<keyword evidence="5 7" id="KW-0456">Lyase</keyword>
<evidence type="ECO:0000256" key="5">
    <source>
        <dbReference type="ARBA" id="ARBA00023239"/>
    </source>
</evidence>
<dbReference type="AlphaFoldDB" id="A0A424YHP7"/>
<comment type="function">
    <text evidence="7">Functions as a peptidoglycan terminase that cleaves nascent peptidoglycan strands endolytically to terminate their elongation.</text>
</comment>
<dbReference type="GO" id="GO:0009252">
    <property type="term" value="P:peptidoglycan biosynthetic process"/>
    <property type="evidence" value="ECO:0007669"/>
    <property type="project" value="UniProtKB-UniRule"/>
</dbReference>
<dbReference type="HAMAP" id="MF_02065">
    <property type="entry name" value="MltG"/>
    <property type="match status" value="1"/>
</dbReference>
<name>A0A424YHP7_9FIRM</name>
<comment type="catalytic activity">
    <reaction evidence="7">
        <text>a peptidoglycan chain = a peptidoglycan chain with N-acetyl-1,6-anhydromuramyl-[peptide] at the reducing end + a peptidoglycan chain with N-acetylglucosamine at the non-reducing end.</text>
        <dbReference type="EC" id="4.2.2.29"/>
    </reaction>
</comment>